<evidence type="ECO:0000256" key="1">
    <source>
        <dbReference type="SAM" id="Phobius"/>
    </source>
</evidence>
<sequence length="179" mass="19463">MMPEAMREHRRRRLLRTARLLPFIAVAMWIATIFVPVVDSFSDVGPRIRMTSLGDWTFDDGGEVVPAFILLWAVVVAIAALGLGFASDLWWNVTAVLVAALIVFILVVIALNPPVTMWDGQLPDGTPIGGMEVGRPSFGFGLWLIGAASLVAAGICGFLGGHRRTHSAPDKWSRALEQQ</sequence>
<dbReference type="RefSeq" id="WP_265419464.1">
    <property type="nucleotide sequence ID" value="NZ_CP093443.1"/>
</dbReference>
<feature type="transmembrane region" description="Helical" evidence="1">
    <location>
        <begin position="90"/>
        <end position="111"/>
    </location>
</feature>
<evidence type="ECO:0000313" key="3">
    <source>
        <dbReference type="Proteomes" id="UP001064879"/>
    </source>
</evidence>
<keyword evidence="3" id="KW-1185">Reference proteome</keyword>
<organism evidence="2 3">
    <name type="scientific">Brevibacterium spongiae</name>
    <dbReference type="NCBI Taxonomy" id="2909672"/>
    <lineage>
        <taxon>Bacteria</taxon>
        <taxon>Bacillati</taxon>
        <taxon>Actinomycetota</taxon>
        <taxon>Actinomycetes</taxon>
        <taxon>Micrococcales</taxon>
        <taxon>Brevibacteriaceae</taxon>
        <taxon>Brevibacterium</taxon>
    </lineage>
</organism>
<keyword evidence="1" id="KW-0472">Membrane</keyword>
<keyword evidence="1" id="KW-0812">Transmembrane</keyword>
<reference evidence="2" key="1">
    <citation type="submission" date="2022-03" db="EMBL/GenBank/DDBJ databases">
        <title>Brevibacterium spongiae sp. nov., isolated from marine sponge.</title>
        <authorList>
            <person name="Li Z."/>
            <person name="Zhang M."/>
        </authorList>
    </citation>
    <scope>NUCLEOTIDE SEQUENCE</scope>
    <source>
        <strain evidence="2">WHS-Z9</strain>
    </source>
</reference>
<feature type="transmembrane region" description="Helical" evidence="1">
    <location>
        <begin position="64"/>
        <end position="83"/>
    </location>
</feature>
<keyword evidence="1" id="KW-1133">Transmembrane helix</keyword>
<feature type="transmembrane region" description="Helical" evidence="1">
    <location>
        <begin position="20"/>
        <end position="38"/>
    </location>
</feature>
<accession>A0ABY5SUX3</accession>
<dbReference type="Proteomes" id="UP001064879">
    <property type="component" value="Chromosome"/>
</dbReference>
<evidence type="ECO:0000313" key="2">
    <source>
        <dbReference type="EMBL" id="UVI36901.1"/>
    </source>
</evidence>
<feature type="transmembrane region" description="Helical" evidence="1">
    <location>
        <begin position="140"/>
        <end position="161"/>
    </location>
</feature>
<name>A0ABY5SUX3_9MICO</name>
<dbReference type="EMBL" id="CP093443">
    <property type="protein sequence ID" value="UVI36901.1"/>
    <property type="molecule type" value="Genomic_DNA"/>
</dbReference>
<protein>
    <submittedName>
        <fullName evidence="2">Uncharacterized protein</fullName>
    </submittedName>
</protein>
<proteinExistence type="predicted"/>
<gene>
    <name evidence="2" type="ORF">L1F31_04390</name>
</gene>